<keyword evidence="8" id="KW-1185">Reference proteome</keyword>
<evidence type="ECO:0000313" key="8">
    <source>
        <dbReference type="Proteomes" id="UP001179280"/>
    </source>
</evidence>
<evidence type="ECO:0000256" key="5">
    <source>
        <dbReference type="ARBA" id="ARBA00049660"/>
    </source>
</evidence>
<feature type="transmembrane region" description="Helical" evidence="6">
    <location>
        <begin position="206"/>
        <end position="235"/>
    </location>
</feature>
<dbReference type="PROSITE" id="PS01005">
    <property type="entry name" value="FORMATE_NITRITE_TP_1"/>
    <property type="match status" value="1"/>
</dbReference>
<dbReference type="InterPro" id="IPR024002">
    <property type="entry name" value="For/NO2_transpt_CS"/>
</dbReference>
<dbReference type="InterPro" id="IPR023271">
    <property type="entry name" value="Aquaporin-like"/>
</dbReference>
<evidence type="ECO:0000256" key="1">
    <source>
        <dbReference type="ARBA" id="ARBA00004141"/>
    </source>
</evidence>
<gene>
    <name evidence="7" type="ORF">JOC54_001472</name>
</gene>
<reference evidence="7" key="1">
    <citation type="submission" date="2021-01" db="EMBL/GenBank/DDBJ databases">
        <title>Genomic Encyclopedia of Type Strains, Phase IV (KMG-IV): sequencing the most valuable type-strain genomes for metagenomic binning, comparative biology and taxonomic classification.</title>
        <authorList>
            <person name="Goeker M."/>
        </authorList>
    </citation>
    <scope>NUCLEOTIDE SEQUENCE</scope>
    <source>
        <strain evidence="7">DSM 21943</strain>
    </source>
</reference>
<name>A0ABS2ST98_9BACI</name>
<evidence type="ECO:0000256" key="6">
    <source>
        <dbReference type="SAM" id="Phobius"/>
    </source>
</evidence>
<organism evidence="7 8">
    <name type="scientific">Shouchella xiaoxiensis</name>
    <dbReference type="NCBI Taxonomy" id="766895"/>
    <lineage>
        <taxon>Bacteria</taxon>
        <taxon>Bacillati</taxon>
        <taxon>Bacillota</taxon>
        <taxon>Bacilli</taxon>
        <taxon>Bacillales</taxon>
        <taxon>Bacillaceae</taxon>
        <taxon>Shouchella</taxon>
    </lineage>
</organism>
<dbReference type="Proteomes" id="UP001179280">
    <property type="component" value="Unassembled WGS sequence"/>
</dbReference>
<comment type="caution">
    <text evidence="7">The sequence shown here is derived from an EMBL/GenBank/DDBJ whole genome shotgun (WGS) entry which is preliminary data.</text>
</comment>
<comment type="similarity">
    <text evidence="5">Belongs to the FNT transporter (TC 1.A.16) family.</text>
</comment>
<feature type="transmembrane region" description="Helical" evidence="6">
    <location>
        <begin position="94"/>
        <end position="118"/>
    </location>
</feature>
<dbReference type="PANTHER" id="PTHR30520">
    <property type="entry name" value="FORMATE TRANSPORTER-RELATED"/>
    <property type="match status" value="1"/>
</dbReference>
<dbReference type="PROSITE" id="PS01006">
    <property type="entry name" value="FORMATE_NITRITE_TP_2"/>
    <property type="match status" value="1"/>
</dbReference>
<evidence type="ECO:0000256" key="3">
    <source>
        <dbReference type="ARBA" id="ARBA00022989"/>
    </source>
</evidence>
<evidence type="ECO:0000313" key="7">
    <source>
        <dbReference type="EMBL" id="MBM7838241.1"/>
    </source>
</evidence>
<dbReference type="PANTHER" id="PTHR30520:SF8">
    <property type="entry name" value="NITRITE TRANSPORTER NIRC"/>
    <property type="match status" value="1"/>
</dbReference>
<keyword evidence="2 6" id="KW-0812">Transmembrane</keyword>
<comment type="subcellular location">
    <subcellularLocation>
        <location evidence="1">Membrane</location>
        <topology evidence="1">Multi-pass membrane protein</topology>
    </subcellularLocation>
</comment>
<evidence type="ECO:0000256" key="4">
    <source>
        <dbReference type="ARBA" id="ARBA00023136"/>
    </source>
</evidence>
<dbReference type="EMBL" id="JAFBCV010000003">
    <property type="protein sequence ID" value="MBM7838241.1"/>
    <property type="molecule type" value="Genomic_DNA"/>
</dbReference>
<dbReference type="InterPro" id="IPR000292">
    <property type="entry name" value="For/NO2_transpt"/>
</dbReference>
<dbReference type="Gene3D" id="1.20.1080.10">
    <property type="entry name" value="Glycerol uptake facilitator protein"/>
    <property type="match status" value="1"/>
</dbReference>
<evidence type="ECO:0000256" key="2">
    <source>
        <dbReference type="ARBA" id="ARBA00022692"/>
    </source>
</evidence>
<feature type="transmembrane region" description="Helical" evidence="6">
    <location>
        <begin position="50"/>
        <end position="74"/>
    </location>
</feature>
<proteinExistence type="inferred from homology"/>
<feature type="transmembrane region" description="Helical" evidence="6">
    <location>
        <begin position="138"/>
        <end position="154"/>
    </location>
</feature>
<accession>A0ABS2ST98</accession>
<sequence length="247" mass="26991">MLGASKSAFLFSAMLAGAYVGIAVVLVYIIGDPIVQSFPALTPLVMGLAFGVALLLVIYAGSDLFTGSVLYYTISTLNKKTTIKDTLVNWSWTYGGNLLGALFIAILIYLAGIFNGITENHYLFYMAEEKMTGGAMELFFKGIFCNWLVCLAIWTPMRLKNEMAKLFVVFIIIFAFFASGYEHSVANMGLFHLALLHNPGIETISMAGYFANMIPVTVGNIIGGSVFVGMAYYYISKKSELDSLTND</sequence>
<feature type="transmembrane region" description="Helical" evidence="6">
    <location>
        <begin position="166"/>
        <end position="186"/>
    </location>
</feature>
<keyword evidence="3 6" id="KW-1133">Transmembrane helix</keyword>
<feature type="transmembrane region" description="Helical" evidence="6">
    <location>
        <begin position="7"/>
        <end position="30"/>
    </location>
</feature>
<keyword evidence="4 6" id="KW-0472">Membrane</keyword>
<protein>
    <submittedName>
        <fullName evidence="7">Nitrite transporter NirC</fullName>
    </submittedName>
</protein>
<dbReference type="Pfam" id="PF01226">
    <property type="entry name" value="Form_Nir_trans"/>
    <property type="match status" value="1"/>
</dbReference>